<sequence>MRFASGTPAEDRFALRRAPGTPPGAPVCSARGPGSSSRSPVCSARGPGSSSRGPVCSARGPGSSSRGPVCSARGPGSSSRSPVCSARGPGNDSRGSVYCSFLRFGGYSGRADDRHRRMIGPRSPKIVARSRQNHCRTRTPPGNQSKTGTRRARRKTGEGSTRRRGEGRGGRGERQERECHHRVTEPTEGKAEKRERWHGSPSRALDA</sequence>
<proteinExistence type="predicted"/>
<protein>
    <submittedName>
        <fullName evidence="2">Uncharacterized protein</fullName>
    </submittedName>
</protein>
<accession>A0A3B1DM85</accession>
<feature type="compositionally biased region" description="Low complexity" evidence="1">
    <location>
        <begin position="28"/>
        <end position="88"/>
    </location>
</feature>
<feature type="compositionally biased region" description="Basic and acidic residues" evidence="1">
    <location>
        <begin position="155"/>
        <end position="198"/>
    </location>
</feature>
<evidence type="ECO:0000313" key="2">
    <source>
        <dbReference type="EMBL" id="VAX40041.1"/>
    </source>
</evidence>
<dbReference type="EMBL" id="UOGK01000325">
    <property type="protein sequence ID" value="VAX40041.1"/>
    <property type="molecule type" value="Genomic_DNA"/>
</dbReference>
<dbReference type="AlphaFoldDB" id="A0A3B1DM85"/>
<reference evidence="2" key="1">
    <citation type="submission" date="2018-06" db="EMBL/GenBank/DDBJ databases">
        <authorList>
            <person name="Zhirakovskaya E."/>
        </authorList>
    </citation>
    <scope>NUCLEOTIDE SEQUENCE</scope>
</reference>
<organism evidence="2">
    <name type="scientific">hydrothermal vent metagenome</name>
    <dbReference type="NCBI Taxonomy" id="652676"/>
    <lineage>
        <taxon>unclassified sequences</taxon>
        <taxon>metagenomes</taxon>
        <taxon>ecological metagenomes</taxon>
    </lineage>
</organism>
<gene>
    <name evidence="2" type="ORF">MNBD_PLANCTO03-1516</name>
</gene>
<feature type="region of interest" description="Disordered" evidence="1">
    <location>
        <begin position="1"/>
        <end position="207"/>
    </location>
</feature>
<name>A0A3B1DM85_9ZZZZ</name>
<evidence type="ECO:0000256" key="1">
    <source>
        <dbReference type="SAM" id="MobiDB-lite"/>
    </source>
</evidence>